<evidence type="ECO:0000313" key="5">
    <source>
        <dbReference type="Proteomes" id="UP001642260"/>
    </source>
</evidence>
<evidence type="ECO:0000259" key="2">
    <source>
        <dbReference type="Pfam" id="PF03107"/>
    </source>
</evidence>
<comment type="caution">
    <text evidence="4">The sequence shown here is derived from an EMBL/GenBank/DDBJ whole genome shotgun (WGS) entry which is preliminary data.</text>
</comment>
<dbReference type="Pfam" id="PF22926">
    <property type="entry name" value="C1-like_CT"/>
    <property type="match status" value="1"/>
</dbReference>
<organism evidence="4 5">
    <name type="scientific">Eruca vesicaria subsp. sativa</name>
    <name type="common">Garden rocket</name>
    <name type="synonym">Eruca sativa</name>
    <dbReference type="NCBI Taxonomy" id="29727"/>
    <lineage>
        <taxon>Eukaryota</taxon>
        <taxon>Viridiplantae</taxon>
        <taxon>Streptophyta</taxon>
        <taxon>Embryophyta</taxon>
        <taxon>Tracheophyta</taxon>
        <taxon>Spermatophyta</taxon>
        <taxon>Magnoliopsida</taxon>
        <taxon>eudicotyledons</taxon>
        <taxon>Gunneridae</taxon>
        <taxon>Pentapetalae</taxon>
        <taxon>rosids</taxon>
        <taxon>malvids</taxon>
        <taxon>Brassicales</taxon>
        <taxon>Brassicaceae</taxon>
        <taxon>Brassiceae</taxon>
        <taxon>Eruca</taxon>
    </lineage>
</organism>
<feature type="domain" description="DC1" evidence="2">
    <location>
        <begin position="300"/>
        <end position="351"/>
    </location>
</feature>
<feature type="domain" description="DC1" evidence="2">
    <location>
        <begin position="191"/>
        <end position="236"/>
    </location>
</feature>
<protein>
    <recommendedName>
        <fullName evidence="6">Cysteine/Histidine-rich C1 domain family protein</fullName>
    </recommendedName>
</protein>
<dbReference type="InterPro" id="IPR046349">
    <property type="entry name" value="C1-like_sf"/>
</dbReference>
<feature type="domain" description="DC1-like C-terminal" evidence="3">
    <location>
        <begin position="625"/>
        <end position="668"/>
    </location>
</feature>
<keyword evidence="5" id="KW-1185">Reference proteome</keyword>
<dbReference type="InterPro" id="IPR054483">
    <property type="entry name" value="DC1-like_CT"/>
</dbReference>
<dbReference type="Proteomes" id="UP001642260">
    <property type="component" value="Unassembled WGS sequence"/>
</dbReference>
<feature type="domain" description="DC1" evidence="2">
    <location>
        <begin position="63"/>
        <end position="111"/>
    </location>
</feature>
<name>A0ABC8JD14_ERUVS</name>
<sequence>MESEGVSLPLFHKHPMIPWNDLRRGDCCEYFESQSDGYYCKLCDFFVHKKCGDEELSEFMDHPYHPNHTLHLRPHIQVQGINKTLCDLCDRRILFLSYRCDMCDFDLDLRCLKYTPPEVIDNSKKHHHKLTLVKERTKIDCCTKCGKAGRGYPYKCDECEDVAFHVDCVWHPPSVELNHSPEINHSYHSLHHPLKLLTGPPPDYSDGICRLCGRNVDEDLFYHCSSCDFTLDMRCVLNPPPKTVVDLKAHDHQLTLLPRLDSFTCNACGLKGDRSPYICVPCCFMIHQHCLSLPRVININRHDHRVSRTSVLGDGAMNSVCGVCRKKVDWKYGGFSCLRCPPGYVVHSRCATRDDVWNGKELEGLPEEEEEEDIEPYVVIDDNTIQHFSHKEHHLRLHGNGILYDDNKRCSACTHSICLQSFYGCLDCDFFLHQSCAECPKKRRHVLHNDRLTLVTKNEPDAFVCYACQRFSNGFMYKHGDTTFDVLCGSISEPYVHLSHPQHPLYYIPTKEDHICNGCNGKWRSNVLRCIESDCGFLLCFRCATIPQLVKHRVDDHPLSLCYGEEEEEEASGKYWCDICEKETNPKEWFYTCKDHLASLHTKCVLGNFTGLMPKSVTKLWYQSYEVVLNKSVTRPFCSSCKSRCMYPIILKLLGRTSETYTCSSYCIVP</sequence>
<dbReference type="PANTHER" id="PTHR32410:SF154">
    <property type="entry name" value="CHP-RICH ZINC FINGER PROTEIN-LIKE-RELATED"/>
    <property type="match status" value="1"/>
</dbReference>
<evidence type="ECO:0000313" key="4">
    <source>
        <dbReference type="EMBL" id="CAH8322642.1"/>
    </source>
</evidence>
<feature type="domain" description="DC1" evidence="2">
    <location>
        <begin position="249"/>
        <end position="290"/>
    </location>
</feature>
<dbReference type="Pfam" id="PF03107">
    <property type="entry name" value="C1_2"/>
    <property type="match status" value="7"/>
</dbReference>
<dbReference type="PANTHER" id="PTHR32410">
    <property type="entry name" value="CYSTEINE/HISTIDINE-RICH C1 DOMAIN FAMILY PROTEIN"/>
    <property type="match status" value="1"/>
</dbReference>
<reference evidence="4 5" key="1">
    <citation type="submission" date="2022-03" db="EMBL/GenBank/DDBJ databases">
        <authorList>
            <person name="Macdonald S."/>
            <person name="Ahmed S."/>
            <person name="Newling K."/>
        </authorList>
    </citation>
    <scope>NUCLEOTIDE SEQUENCE [LARGE SCALE GENOMIC DNA]</scope>
</reference>
<dbReference type="AlphaFoldDB" id="A0ABC8JD14"/>
<dbReference type="InterPro" id="IPR053192">
    <property type="entry name" value="Vacuole_Formation_Reg"/>
</dbReference>
<feature type="domain" description="DC1" evidence="2">
    <location>
        <begin position="554"/>
        <end position="605"/>
    </location>
</feature>
<proteinExistence type="predicted"/>
<evidence type="ECO:0008006" key="6">
    <source>
        <dbReference type="Google" id="ProtNLM"/>
    </source>
</evidence>
<accession>A0ABC8JD14</accession>
<feature type="domain" description="DC1" evidence="2">
    <location>
        <begin position="124"/>
        <end position="169"/>
    </location>
</feature>
<gene>
    <name evidence="4" type="ORF">ERUC_LOCUS9676</name>
</gene>
<evidence type="ECO:0000256" key="1">
    <source>
        <dbReference type="ARBA" id="ARBA00022737"/>
    </source>
</evidence>
<dbReference type="EMBL" id="CAKOAT010097377">
    <property type="protein sequence ID" value="CAH8322642.1"/>
    <property type="molecule type" value="Genomic_DNA"/>
</dbReference>
<dbReference type="SUPFAM" id="SSF57889">
    <property type="entry name" value="Cysteine-rich domain"/>
    <property type="match status" value="7"/>
</dbReference>
<keyword evidence="1" id="KW-0677">Repeat</keyword>
<dbReference type="InterPro" id="IPR004146">
    <property type="entry name" value="DC1"/>
</dbReference>
<feature type="domain" description="DC1" evidence="2">
    <location>
        <begin position="388"/>
        <end position="437"/>
    </location>
</feature>
<evidence type="ECO:0000259" key="3">
    <source>
        <dbReference type="Pfam" id="PF22926"/>
    </source>
</evidence>